<feature type="transmembrane region" description="Helical" evidence="1">
    <location>
        <begin position="12"/>
        <end position="29"/>
    </location>
</feature>
<proteinExistence type="predicted"/>
<accession>A0ABU3S6T0</accession>
<feature type="transmembrane region" description="Helical" evidence="1">
    <location>
        <begin position="83"/>
        <end position="108"/>
    </location>
</feature>
<sequence length="110" mass="11536">MSNTTPLRRAGFALTGPVIWAAHFLAVYASESLACRWGEPAAHDAIVAGATFFAIAGILLHAHRTVRNTDTSGSCEAERFIRLTALALDGLSLIGVCWAGLAALLLGACR</sequence>
<keyword evidence="1" id="KW-0812">Transmembrane</keyword>
<organism evidence="2 3">
    <name type="scientific">Bosea rubneri</name>
    <dbReference type="NCBI Taxonomy" id="3075434"/>
    <lineage>
        <taxon>Bacteria</taxon>
        <taxon>Pseudomonadati</taxon>
        <taxon>Pseudomonadota</taxon>
        <taxon>Alphaproteobacteria</taxon>
        <taxon>Hyphomicrobiales</taxon>
        <taxon>Boseaceae</taxon>
        <taxon>Bosea</taxon>
    </lineage>
</organism>
<evidence type="ECO:0000313" key="3">
    <source>
        <dbReference type="Proteomes" id="UP001254257"/>
    </source>
</evidence>
<comment type="caution">
    <text evidence="2">The sequence shown here is derived from an EMBL/GenBank/DDBJ whole genome shotgun (WGS) entry which is preliminary data.</text>
</comment>
<dbReference type="RefSeq" id="WP_316018366.1">
    <property type="nucleotide sequence ID" value="NZ_JAWDID010000014.1"/>
</dbReference>
<keyword evidence="1" id="KW-1133">Transmembrane helix</keyword>
<dbReference type="EMBL" id="JAWDID010000014">
    <property type="protein sequence ID" value="MDU0340498.1"/>
    <property type="molecule type" value="Genomic_DNA"/>
</dbReference>
<feature type="transmembrane region" description="Helical" evidence="1">
    <location>
        <begin position="41"/>
        <end position="62"/>
    </location>
</feature>
<keyword evidence="1" id="KW-0472">Membrane</keyword>
<evidence type="ECO:0000256" key="1">
    <source>
        <dbReference type="SAM" id="Phobius"/>
    </source>
</evidence>
<keyword evidence="3" id="KW-1185">Reference proteome</keyword>
<evidence type="ECO:0000313" key="2">
    <source>
        <dbReference type="EMBL" id="MDU0340498.1"/>
    </source>
</evidence>
<name>A0ABU3S6T0_9HYPH</name>
<protein>
    <submittedName>
        <fullName evidence="2">Uncharacterized protein</fullName>
    </submittedName>
</protein>
<reference evidence="2 3" key="1">
    <citation type="submission" date="2023-09" db="EMBL/GenBank/DDBJ databases">
        <title>Whole genome shotgun sequencing (WGS) of Bosea sp. ZW T0_25, isolated from stored onions (Allium cepa).</title>
        <authorList>
            <person name="Stoll D.A."/>
            <person name="Huch M."/>
        </authorList>
    </citation>
    <scope>NUCLEOTIDE SEQUENCE [LARGE SCALE GENOMIC DNA]</scope>
    <source>
        <strain evidence="2 3">ZW T0_25</strain>
    </source>
</reference>
<gene>
    <name evidence="2" type="ORF">RKE40_11420</name>
</gene>
<dbReference type="Proteomes" id="UP001254257">
    <property type="component" value="Unassembled WGS sequence"/>
</dbReference>